<evidence type="ECO:0000256" key="2">
    <source>
        <dbReference type="ARBA" id="ARBA00006275"/>
    </source>
</evidence>
<reference evidence="10" key="1">
    <citation type="submission" date="2016-10" db="EMBL/GenBank/DDBJ databases">
        <authorList>
            <person name="Varghese N."/>
            <person name="Submissions S."/>
        </authorList>
    </citation>
    <scope>NUCLEOTIDE SEQUENCE [LARGE SCALE GENOMIC DNA]</scope>
    <source>
        <strain evidence="10">DSM 23515</strain>
    </source>
</reference>
<evidence type="ECO:0000256" key="1">
    <source>
        <dbReference type="ARBA" id="ARBA00004442"/>
    </source>
</evidence>
<keyword evidence="4" id="KW-0472">Membrane</keyword>
<feature type="chain" id="PRO_5011652738" evidence="6">
    <location>
        <begin position="23"/>
        <end position="471"/>
    </location>
</feature>
<dbReference type="RefSeq" id="WP_075327674.1">
    <property type="nucleotide sequence ID" value="NZ_FOOH01000023.1"/>
</dbReference>
<gene>
    <name evidence="9" type="ORF">SAMN04488033_12310</name>
</gene>
<evidence type="ECO:0000256" key="5">
    <source>
        <dbReference type="ARBA" id="ARBA00023237"/>
    </source>
</evidence>
<feature type="domain" description="SusD-like N-terminal" evidence="8">
    <location>
        <begin position="23"/>
        <end position="233"/>
    </location>
</feature>
<accession>A0A1I2NSF9</accession>
<comment type="subcellular location">
    <subcellularLocation>
        <location evidence="1">Cell outer membrane</location>
    </subcellularLocation>
</comment>
<dbReference type="Pfam" id="PF07980">
    <property type="entry name" value="SusD_RagB"/>
    <property type="match status" value="1"/>
</dbReference>
<dbReference type="Proteomes" id="UP000199116">
    <property type="component" value="Unassembled WGS sequence"/>
</dbReference>
<dbReference type="CDD" id="cd08977">
    <property type="entry name" value="SusD"/>
    <property type="match status" value="1"/>
</dbReference>
<evidence type="ECO:0000256" key="3">
    <source>
        <dbReference type="ARBA" id="ARBA00022729"/>
    </source>
</evidence>
<dbReference type="AlphaFoldDB" id="A0A1I2NSF9"/>
<dbReference type="Gene3D" id="2.20.20.130">
    <property type="match status" value="1"/>
</dbReference>
<evidence type="ECO:0000313" key="10">
    <source>
        <dbReference type="Proteomes" id="UP000199116"/>
    </source>
</evidence>
<dbReference type="InterPro" id="IPR033985">
    <property type="entry name" value="SusD-like_N"/>
</dbReference>
<evidence type="ECO:0000256" key="6">
    <source>
        <dbReference type="SAM" id="SignalP"/>
    </source>
</evidence>
<dbReference type="InterPro" id="IPR011990">
    <property type="entry name" value="TPR-like_helical_dom_sf"/>
</dbReference>
<organism evidence="9 10">
    <name type="scientific">Salegentibacter agarivorans</name>
    <dbReference type="NCBI Taxonomy" id="345907"/>
    <lineage>
        <taxon>Bacteria</taxon>
        <taxon>Pseudomonadati</taxon>
        <taxon>Bacteroidota</taxon>
        <taxon>Flavobacteriia</taxon>
        <taxon>Flavobacteriales</taxon>
        <taxon>Flavobacteriaceae</taxon>
        <taxon>Salegentibacter</taxon>
    </lineage>
</organism>
<protein>
    <submittedName>
        <fullName evidence="9">SusD family protein</fullName>
    </submittedName>
</protein>
<keyword evidence="10" id="KW-1185">Reference proteome</keyword>
<feature type="signal peptide" evidence="6">
    <location>
        <begin position="1"/>
        <end position="22"/>
    </location>
</feature>
<dbReference type="Gene3D" id="1.25.40.390">
    <property type="match status" value="1"/>
</dbReference>
<evidence type="ECO:0000313" key="9">
    <source>
        <dbReference type="EMBL" id="SFG04577.1"/>
    </source>
</evidence>
<evidence type="ECO:0000259" key="8">
    <source>
        <dbReference type="Pfam" id="PF14322"/>
    </source>
</evidence>
<keyword evidence="5" id="KW-0998">Cell outer membrane</keyword>
<evidence type="ECO:0000259" key="7">
    <source>
        <dbReference type="Pfam" id="PF07980"/>
    </source>
</evidence>
<dbReference type="PROSITE" id="PS51257">
    <property type="entry name" value="PROKAR_LIPOPROTEIN"/>
    <property type="match status" value="1"/>
</dbReference>
<feature type="domain" description="RagB/SusD" evidence="7">
    <location>
        <begin position="343"/>
        <end position="471"/>
    </location>
</feature>
<dbReference type="Gene3D" id="1.25.40.900">
    <property type="match status" value="1"/>
</dbReference>
<evidence type="ECO:0000256" key="4">
    <source>
        <dbReference type="ARBA" id="ARBA00023136"/>
    </source>
</evidence>
<name>A0A1I2NSF9_9FLAO</name>
<proteinExistence type="inferred from homology"/>
<dbReference type="SUPFAM" id="SSF48452">
    <property type="entry name" value="TPR-like"/>
    <property type="match status" value="1"/>
</dbReference>
<sequence>MKKIIKFILVSFWTFLSISCSEDFLEIDPEQNVAAENAVIDINTLQTAVNGVYSNLQSNGYYGRNVYVMPELMADNLYLSLRNTGRYLDFNNFVVSEEDSYVESAWNSIYEVAVNATRVIEGGENLLEQFPGQEAQIKQLLGEAYALRSLAHFDLVRLFAQPYNFTADASHPGIPLITEINENEVSPSRNSVNEVYQHINSDLSTAVSLMTEANQDGRFSVNAAYALAARVALYEEENEQAITYSTNVIESSVFSLIPNERYMDLWSVDFNEETLMEVINTIADNAGTNGLGHFFDVTGYADALVTEDLVATYDESDVRLLAILEGSKPGAEEEAYFVNKFPNGTLHDDNIKILRLAEQYLIRAEAYAKTGQNELAQQDLQEVINRANPGAEEVSEVGNELVDRILLERRKELAFEGHRLFDLNRNKKGVSIDQGEGQVIEASYPNEKFILPIPLSELNANPQIGPQNPGF</sequence>
<dbReference type="Pfam" id="PF14322">
    <property type="entry name" value="SusD-like_3"/>
    <property type="match status" value="1"/>
</dbReference>
<dbReference type="GO" id="GO:0009279">
    <property type="term" value="C:cell outer membrane"/>
    <property type="evidence" value="ECO:0007669"/>
    <property type="project" value="UniProtKB-SubCell"/>
</dbReference>
<comment type="similarity">
    <text evidence="2">Belongs to the SusD family.</text>
</comment>
<keyword evidence="3 6" id="KW-0732">Signal</keyword>
<dbReference type="InterPro" id="IPR012944">
    <property type="entry name" value="SusD_RagB_dom"/>
</dbReference>
<dbReference type="EMBL" id="FOOH01000023">
    <property type="protein sequence ID" value="SFG04577.1"/>
    <property type="molecule type" value="Genomic_DNA"/>
</dbReference>